<keyword evidence="2" id="KW-1185">Reference proteome</keyword>
<dbReference type="AlphaFoldDB" id="A0A8T0VWS6"/>
<evidence type="ECO:0000313" key="2">
    <source>
        <dbReference type="Proteomes" id="UP000823388"/>
    </source>
</evidence>
<dbReference type="Proteomes" id="UP000823388">
    <property type="component" value="Chromosome 2K"/>
</dbReference>
<sequence>MRQFGQRQEFPVPTALECVSRQDHRLSRSGLPYSVDWLTKIQPWVDQWEQADEHLVHPTGPHTDSSFRAYLTWYLPRTRARLIYVDTHPQAHQARPQDGYAGTTWRH</sequence>
<dbReference type="EMBL" id="CM029039">
    <property type="protein sequence ID" value="KAG2640592.1"/>
    <property type="molecule type" value="Genomic_DNA"/>
</dbReference>
<organism evidence="1 2">
    <name type="scientific">Panicum virgatum</name>
    <name type="common">Blackwell switchgrass</name>
    <dbReference type="NCBI Taxonomy" id="38727"/>
    <lineage>
        <taxon>Eukaryota</taxon>
        <taxon>Viridiplantae</taxon>
        <taxon>Streptophyta</taxon>
        <taxon>Embryophyta</taxon>
        <taxon>Tracheophyta</taxon>
        <taxon>Spermatophyta</taxon>
        <taxon>Magnoliopsida</taxon>
        <taxon>Liliopsida</taxon>
        <taxon>Poales</taxon>
        <taxon>Poaceae</taxon>
        <taxon>PACMAD clade</taxon>
        <taxon>Panicoideae</taxon>
        <taxon>Panicodae</taxon>
        <taxon>Paniceae</taxon>
        <taxon>Panicinae</taxon>
        <taxon>Panicum</taxon>
        <taxon>Panicum sect. Hiantes</taxon>
    </lineage>
</organism>
<comment type="caution">
    <text evidence="1">The sequence shown here is derived from an EMBL/GenBank/DDBJ whole genome shotgun (WGS) entry which is preliminary data.</text>
</comment>
<gene>
    <name evidence="1" type="ORF">PVAP13_2KG100716</name>
</gene>
<protein>
    <submittedName>
        <fullName evidence="1">Uncharacterized protein</fullName>
    </submittedName>
</protein>
<reference evidence="1" key="1">
    <citation type="submission" date="2020-05" db="EMBL/GenBank/DDBJ databases">
        <title>WGS assembly of Panicum virgatum.</title>
        <authorList>
            <person name="Lovell J.T."/>
            <person name="Jenkins J."/>
            <person name="Shu S."/>
            <person name="Juenger T.E."/>
            <person name="Schmutz J."/>
        </authorList>
    </citation>
    <scope>NUCLEOTIDE SEQUENCE</scope>
    <source>
        <strain evidence="1">AP13</strain>
    </source>
</reference>
<proteinExistence type="predicted"/>
<evidence type="ECO:0000313" key="1">
    <source>
        <dbReference type="EMBL" id="KAG2640592.1"/>
    </source>
</evidence>
<name>A0A8T0VWS6_PANVG</name>
<accession>A0A8T0VWS6</accession>